<dbReference type="EMBL" id="SHOA02000001">
    <property type="protein sequence ID" value="TDH73628.1"/>
    <property type="molecule type" value="Genomic_DNA"/>
</dbReference>
<reference evidence="1 2" key="1">
    <citation type="journal article" date="2021" name="Genome Biol.">
        <title>AFLAP: assembly-free linkage analysis pipeline using k-mers from genome sequencing data.</title>
        <authorList>
            <person name="Fletcher K."/>
            <person name="Zhang L."/>
            <person name="Gil J."/>
            <person name="Han R."/>
            <person name="Cavanaugh K."/>
            <person name="Michelmore R."/>
        </authorList>
    </citation>
    <scope>NUCLEOTIDE SEQUENCE [LARGE SCALE GENOMIC DNA]</scope>
    <source>
        <strain evidence="1 2">SF5</strain>
    </source>
</reference>
<gene>
    <name evidence="1" type="ORF">CCR75_002081</name>
</gene>
<dbReference type="RefSeq" id="XP_067823126.1">
    <property type="nucleotide sequence ID" value="XM_067960181.1"/>
</dbReference>
<proteinExistence type="predicted"/>
<dbReference type="AlphaFoldDB" id="A0A976NZC0"/>
<comment type="caution">
    <text evidence="1">The sequence shown here is derived from an EMBL/GenBank/DDBJ whole genome shotgun (WGS) entry which is preliminary data.</text>
</comment>
<evidence type="ECO:0000313" key="2">
    <source>
        <dbReference type="Proteomes" id="UP000294530"/>
    </source>
</evidence>
<evidence type="ECO:0000313" key="1">
    <source>
        <dbReference type="EMBL" id="TDH73628.1"/>
    </source>
</evidence>
<keyword evidence="2" id="KW-1185">Reference proteome</keyword>
<name>A0A976NZC0_BRELC</name>
<protein>
    <submittedName>
        <fullName evidence="1">Uncharacterized protein</fullName>
    </submittedName>
</protein>
<dbReference type="Proteomes" id="UP000294530">
    <property type="component" value="Unassembled WGS sequence"/>
</dbReference>
<accession>A0A976NZC0</accession>
<dbReference type="GeneID" id="94345852"/>
<organism evidence="1 2">
    <name type="scientific">Bremia lactucae</name>
    <name type="common">Lettuce downy mildew</name>
    <dbReference type="NCBI Taxonomy" id="4779"/>
    <lineage>
        <taxon>Eukaryota</taxon>
        <taxon>Sar</taxon>
        <taxon>Stramenopiles</taxon>
        <taxon>Oomycota</taxon>
        <taxon>Peronosporomycetes</taxon>
        <taxon>Peronosporales</taxon>
        <taxon>Peronosporaceae</taxon>
        <taxon>Bremia</taxon>
    </lineage>
</organism>
<dbReference type="KEGG" id="blac:94345852"/>
<sequence>MHARLARFADEIATGSIHGGRVGCVQIEHPEGKAPFSQSTSTHNTENAKLHRLRQQKFCILRYKQVPLPPRGISLI</sequence>